<keyword evidence="3 7" id="KW-0479">Metal-binding</keyword>
<keyword evidence="8" id="KW-1133">Transmembrane helix</keyword>
<keyword evidence="5 7" id="KW-0408">Iron</keyword>
<dbReference type="CDD" id="cd11061">
    <property type="entry name" value="CYP67-like"/>
    <property type="match status" value="1"/>
</dbReference>
<dbReference type="PANTHER" id="PTHR24305">
    <property type="entry name" value="CYTOCHROME P450"/>
    <property type="match status" value="1"/>
</dbReference>
<evidence type="ECO:0000313" key="10">
    <source>
        <dbReference type="Proteomes" id="UP001146351"/>
    </source>
</evidence>
<comment type="caution">
    <text evidence="9">The sequence shown here is derived from an EMBL/GenBank/DDBJ whole genome shotgun (WGS) entry which is preliminary data.</text>
</comment>
<dbReference type="SUPFAM" id="SSF48264">
    <property type="entry name" value="Cytochrome P450"/>
    <property type="match status" value="1"/>
</dbReference>
<keyword evidence="8" id="KW-0472">Membrane</keyword>
<dbReference type="PANTHER" id="PTHR24305:SF187">
    <property type="entry name" value="P450, PUTATIVE (EUROFUNG)-RELATED"/>
    <property type="match status" value="1"/>
</dbReference>
<evidence type="ECO:0000256" key="2">
    <source>
        <dbReference type="ARBA" id="ARBA00010617"/>
    </source>
</evidence>
<dbReference type="InterPro" id="IPR001128">
    <property type="entry name" value="Cyt_P450"/>
</dbReference>
<proteinExistence type="inferred from homology"/>
<feature type="binding site" description="axial binding residue" evidence="7">
    <location>
        <position position="467"/>
    </location>
    <ligand>
        <name>heme</name>
        <dbReference type="ChEBI" id="CHEBI:30413"/>
    </ligand>
    <ligandPart>
        <name>Fe</name>
        <dbReference type="ChEBI" id="CHEBI:18248"/>
    </ligandPart>
</feature>
<dbReference type="GO" id="GO:0016705">
    <property type="term" value="F:oxidoreductase activity, acting on paired donors, with incorporation or reduction of molecular oxygen"/>
    <property type="evidence" value="ECO:0007669"/>
    <property type="project" value="InterPro"/>
</dbReference>
<keyword evidence="10" id="KW-1185">Reference proteome</keyword>
<evidence type="ECO:0000256" key="8">
    <source>
        <dbReference type="SAM" id="Phobius"/>
    </source>
</evidence>
<dbReference type="EMBL" id="JAPQKO010000002">
    <property type="protein sequence ID" value="KAJ5180127.1"/>
    <property type="molecule type" value="Genomic_DNA"/>
</dbReference>
<evidence type="ECO:0000256" key="7">
    <source>
        <dbReference type="PIRSR" id="PIRSR602403-1"/>
    </source>
</evidence>
<evidence type="ECO:0000256" key="5">
    <source>
        <dbReference type="ARBA" id="ARBA00023004"/>
    </source>
</evidence>
<feature type="transmembrane region" description="Helical" evidence="8">
    <location>
        <begin position="6"/>
        <end position="24"/>
    </location>
</feature>
<keyword evidence="4" id="KW-0560">Oxidoreductase</keyword>
<evidence type="ECO:0000313" key="9">
    <source>
        <dbReference type="EMBL" id="KAJ5180127.1"/>
    </source>
</evidence>
<gene>
    <name evidence="9" type="ORF">N7492_003337</name>
</gene>
<keyword evidence="8" id="KW-0812">Transmembrane</keyword>
<comment type="cofactor">
    <cofactor evidence="1 7">
        <name>heme</name>
        <dbReference type="ChEBI" id="CHEBI:30413"/>
    </cofactor>
</comment>
<dbReference type="GO" id="GO:0005506">
    <property type="term" value="F:iron ion binding"/>
    <property type="evidence" value="ECO:0007669"/>
    <property type="project" value="InterPro"/>
</dbReference>
<evidence type="ECO:0000256" key="3">
    <source>
        <dbReference type="ARBA" id="ARBA00022723"/>
    </source>
</evidence>
<keyword evidence="7" id="KW-0349">Heme</keyword>
<accession>A0A9W9LXA4</accession>
<dbReference type="GO" id="GO:0043386">
    <property type="term" value="P:mycotoxin biosynthetic process"/>
    <property type="evidence" value="ECO:0007669"/>
    <property type="project" value="UniProtKB-ARBA"/>
</dbReference>
<dbReference type="OrthoDB" id="6692864at2759"/>
<dbReference type="PRINTS" id="PR00385">
    <property type="entry name" value="P450"/>
</dbReference>
<dbReference type="GO" id="GO:0020037">
    <property type="term" value="F:heme binding"/>
    <property type="evidence" value="ECO:0007669"/>
    <property type="project" value="InterPro"/>
</dbReference>
<feature type="transmembrane region" description="Helical" evidence="8">
    <location>
        <begin position="68"/>
        <end position="86"/>
    </location>
</feature>
<organism evidence="9 10">
    <name type="scientific">Penicillium capsulatum</name>
    <dbReference type="NCBI Taxonomy" id="69766"/>
    <lineage>
        <taxon>Eukaryota</taxon>
        <taxon>Fungi</taxon>
        <taxon>Dikarya</taxon>
        <taxon>Ascomycota</taxon>
        <taxon>Pezizomycotina</taxon>
        <taxon>Eurotiomycetes</taxon>
        <taxon>Eurotiomycetidae</taxon>
        <taxon>Eurotiales</taxon>
        <taxon>Aspergillaceae</taxon>
        <taxon>Penicillium</taxon>
    </lineage>
</organism>
<comment type="similarity">
    <text evidence="2">Belongs to the cytochrome P450 family.</text>
</comment>
<reference evidence="9" key="2">
    <citation type="journal article" date="2023" name="IMA Fungus">
        <title>Comparative genomic study of the Penicillium genus elucidates a diverse pangenome and 15 lateral gene transfer events.</title>
        <authorList>
            <person name="Petersen C."/>
            <person name="Sorensen T."/>
            <person name="Nielsen M.R."/>
            <person name="Sondergaard T.E."/>
            <person name="Sorensen J.L."/>
            <person name="Fitzpatrick D.A."/>
            <person name="Frisvad J.C."/>
            <person name="Nielsen K.L."/>
        </authorList>
    </citation>
    <scope>NUCLEOTIDE SEQUENCE</scope>
    <source>
        <strain evidence="9">IBT 21917</strain>
    </source>
</reference>
<feature type="transmembrane region" description="Helical" evidence="8">
    <location>
        <begin position="31"/>
        <end position="48"/>
    </location>
</feature>
<evidence type="ECO:0000256" key="6">
    <source>
        <dbReference type="ARBA" id="ARBA00023033"/>
    </source>
</evidence>
<dbReference type="InterPro" id="IPR002403">
    <property type="entry name" value="Cyt_P450_E_grp-IV"/>
</dbReference>
<reference evidence="9" key="1">
    <citation type="submission" date="2022-11" db="EMBL/GenBank/DDBJ databases">
        <authorList>
            <person name="Petersen C."/>
        </authorList>
    </citation>
    <scope>NUCLEOTIDE SEQUENCE</scope>
    <source>
        <strain evidence="9">IBT 21917</strain>
    </source>
</reference>
<dbReference type="InterPro" id="IPR036396">
    <property type="entry name" value="Cyt_P450_sf"/>
</dbReference>
<sequence>MLRSLLAVPILPALSGIGAHVFLYRHGEWDLATPLLVASYALVSLTLIALERFQTLCLLGLDPAPGWALGWITYHILGVYGSMLFYRGALHRLRRFPGPFCARLSNLYATSLSFKNLRLYEELDKLHSEYGDYVRIGPTELSIRDPAGVKPIYKAQAKTTKGPWYHCLEPRISVQTTRDKAEHARRRRVWDQGFSSSALREYEPRVSHFAAQLLKAIENSVGRPMDMTRWSNYYGFDIMGDMAFGQSFEMLVTGEDAYFLNQMHSDMKSIGLFTHVMWLFPLMKRIPILNNGYMQFWKSLNSRLQKRIQVRLQGPVAPDLRCTVTGPPAQNPLSTETDSLSSDTSSATFTNALFHLAKNPSLAKELQFQLATLPDLSNDQLARIDLLDALIYETLRLHPVIPSGLQRMTPPEGIMIGKKYIPGDVMVRIPMHTLFREEFIPERWTTRPELVKDASAWMPFGGGPYACVGKQFALMEIRRVIADILVRYDISFAPTQTEAAFLGGQKDTFTLVAAPLDLIFNERV</sequence>
<evidence type="ECO:0000256" key="4">
    <source>
        <dbReference type="ARBA" id="ARBA00023002"/>
    </source>
</evidence>
<dbReference type="InterPro" id="IPR050121">
    <property type="entry name" value="Cytochrome_P450_monoxygenase"/>
</dbReference>
<dbReference type="AlphaFoldDB" id="A0A9W9LXA4"/>
<dbReference type="GO" id="GO:0004497">
    <property type="term" value="F:monooxygenase activity"/>
    <property type="evidence" value="ECO:0007669"/>
    <property type="project" value="UniProtKB-KW"/>
</dbReference>
<dbReference type="Proteomes" id="UP001146351">
    <property type="component" value="Unassembled WGS sequence"/>
</dbReference>
<name>A0A9W9LXA4_9EURO</name>
<dbReference type="Pfam" id="PF00067">
    <property type="entry name" value="p450"/>
    <property type="match status" value="2"/>
</dbReference>
<protein>
    <submittedName>
        <fullName evidence="9">Cytochrome P450 oxidoreductase</fullName>
    </submittedName>
</protein>
<keyword evidence="6" id="KW-0503">Monooxygenase</keyword>
<evidence type="ECO:0000256" key="1">
    <source>
        <dbReference type="ARBA" id="ARBA00001971"/>
    </source>
</evidence>
<dbReference type="Gene3D" id="1.10.630.10">
    <property type="entry name" value="Cytochrome P450"/>
    <property type="match status" value="2"/>
</dbReference>
<dbReference type="PRINTS" id="PR00465">
    <property type="entry name" value="EP450IV"/>
</dbReference>